<dbReference type="PANTHER" id="PTHR32243:SF52">
    <property type="entry name" value="ABC TRANSPORTER PERMEASE PROTEIN"/>
    <property type="match status" value="1"/>
</dbReference>
<reference evidence="9 10" key="1">
    <citation type="submission" date="2015-06" db="EMBL/GenBank/DDBJ databases">
        <title>Draft genome sequence of an Alphaproteobacteria species associated to the Mediterranean sponge Oscarella lobularis.</title>
        <authorList>
            <person name="Jourda C."/>
            <person name="Santini S."/>
            <person name="Claverie J.-M."/>
        </authorList>
    </citation>
    <scope>NUCLEOTIDE SEQUENCE [LARGE SCALE GENOMIC DNA]</scope>
    <source>
        <strain evidence="9">IGS</strain>
    </source>
</reference>
<evidence type="ECO:0000256" key="3">
    <source>
        <dbReference type="ARBA" id="ARBA00022475"/>
    </source>
</evidence>
<evidence type="ECO:0000256" key="1">
    <source>
        <dbReference type="ARBA" id="ARBA00004651"/>
    </source>
</evidence>
<dbReference type="GO" id="GO:0005886">
    <property type="term" value="C:plasma membrane"/>
    <property type="evidence" value="ECO:0007669"/>
    <property type="project" value="UniProtKB-SubCell"/>
</dbReference>
<dbReference type="GO" id="GO:0055085">
    <property type="term" value="P:transmembrane transport"/>
    <property type="evidence" value="ECO:0007669"/>
    <property type="project" value="InterPro"/>
</dbReference>
<proteinExistence type="inferred from homology"/>
<evidence type="ECO:0000313" key="9">
    <source>
        <dbReference type="EMBL" id="KMW59808.1"/>
    </source>
</evidence>
<keyword evidence="2 7" id="KW-0813">Transport</keyword>
<evidence type="ECO:0000313" key="10">
    <source>
        <dbReference type="Proteomes" id="UP000037178"/>
    </source>
</evidence>
<protein>
    <submittedName>
        <fullName evidence="9">Dihydroxyacetone ABC transport system, permease protein</fullName>
    </submittedName>
</protein>
<dbReference type="InterPro" id="IPR000515">
    <property type="entry name" value="MetI-like"/>
</dbReference>
<dbReference type="EMBL" id="LFTY01000002">
    <property type="protein sequence ID" value="KMW59808.1"/>
    <property type="molecule type" value="Genomic_DNA"/>
</dbReference>
<keyword evidence="10" id="KW-1185">Reference proteome</keyword>
<keyword evidence="5 7" id="KW-1133">Transmembrane helix</keyword>
<comment type="subcellular location">
    <subcellularLocation>
        <location evidence="1 7">Cell membrane</location>
        <topology evidence="1 7">Multi-pass membrane protein</topology>
    </subcellularLocation>
</comment>
<dbReference type="CDD" id="cd06261">
    <property type="entry name" value="TM_PBP2"/>
    <property type="match status" value="1"/>
</dbReference>
<comment type="caution">
    <text evidence="9">The sequence shown here is derived from an EMBL/GenBank/DDBJ whole genome shotgun (WGS) entry which is preliminary data.</text>
</comment>
<dbReference type="Gene3D" id="1.10.3720.10">
    <property type="entry name" value="MetI-like"/>
    <property type="match status" value="1"/>
</dbReference>
<evidence type="ECO:0000256" key="5">
    <source>
        <dbReference type="ARBA" id="ARBA00022989"/>
    </source>
</evidence>
<dbReference type="Proteomes" id="UP000037178">
    <property type="component" value="Unassembled WGS sequence"/>
</dbReference>
<dbReference type="InterPro" id="IPR035906">
    <property type="entry name" value="MetI-like_sf"/>
</dbReference>
<dbReference type="RefSeq" id="WP_049645230.1">
    <property type="nucleotide sequence ID" value="NZ_LFTY01000002.1"/>
</dbReference>
<organism evidence="9 10">
    <name type="scientific">Candidatus Rhodobacter oscarellae</name>
    <dbReference type="NCBI Taxonomy" id="1675527"/>
    <lineage>
        <taxon>Bacteria</taxon>
        <taxon>Pseudomonadati</taxon>
        <taxon>Pseudomonadota</taxon>
        <taxon>Alphaproteobacteria</taxon>
        <taxon>Rhodobacterales</taxon>
        <taxon>Rhodobacter group</taxon>
        <taxon>Rhodobacter</taxon>
    </lineage>
</organism>
<feature type="transmembrane region" description="Helical" evidence="7">
    <location>
        <begin position="120"/>
        <end position="144"/>
    </location>
</feature>
<feature type="transmembrane region" description="Helical" evidence="7">
    <location>
        <begin position="195"/>
        <end position="220"/>
    </location>
</feature>
<feature type="domain" description="ABC transmembrane type-1" evidence="8">
    <location>
        <begin position="83"/>
        <end position="274"/>
    </location>
</feature>
<dbReference type="InterPro" id="IPR050901">
    <property type="entry name" value="BP-dep_ABC_trans_perm"/>
</dbReference>
<keyword evidence="4 7" id="KW-0812">Transmembrane</keyword>
<evidence type="ECO:0000256" key="7">
    <source>
        <dbReference type="RuleBase" id="RU363032"/>
    </source>
</evidence>
<feature type="transmembrane region" description="Helical" evidence="7">
    <location>
        <begin position="12"/>
        <end position="35"/>
    </location>
</feature>
<evidence type="ECO:0000259" key="8">
    <source>
        <dbReference type="PROSITE" id="PS50928"/>
    </source>
</evidence>
<feature type="transmembrane region" description="Helical" evidence="7">
    <location>
        <begin position="150"/>
        <end position="174"/>
    </location>
</feature>
<dbReference type="AlphaFoldDB" id="A0A0J9H276"/>
<keyword evidence="3" id="KW-1003">Cell membrane</keyword>
<name>A0A0J9H276_9RHOB</name>
<keyword evidence="6 7" id="KW-0472">Membrane</keyword>
<evidence type="ECO:0000256" key="6">
    <source>
        <dbReference type="ARBA" id="ARBA00023136"/>
    </source>
</evidence>
<dbReference type="STRING" id="1675527.AIOL_004792"/>
<evidence type="ECO:0000256" key="4">
    <source>
        <dbReference type="ARBA" id="ARBA00022692"/>
    </source>
</evidence>
<feature type="transmembrane region" description="Helical" evidence="7">
    <location>
        <begin position="82"/>
        <end position="108"/>
    </location>
</feature>
<comment type="similarity">
    <text evidence="7">Belongs to the binding-protein-dependent transport system permease family.</text>
</comment>
<dbReference type="OrthoDB" id="9815445at2"/>
<dbReference type="PATRIC" id="fig|1675527.3.peg.5029"/>
<evidence type="ECO:0000256" key="2">
    <source>
        <dbReference type="ARBA" id="ARBA00022448"/>
    </source>
</evidence>
<accession>A0A0J9H276</accession>
<feature type="transmembrane region" description="Helical" evidence="7">
    <location>
        <begin position="253"/>
        <end position="274"/>
    </location>
</feature>
<dbReference type="PROSITE" id="PS50928">
    <property type="entry name" value="ABC_TM1"/>
    <property type="match status" value="1"/>
</dbReference>
<dbReference type="Pfam" id="PF00528">
    <property type="entry name" value="BPD_transp_1"/>
    <property type="match status" value="1"/>
</dbReference>
<dbReference type="PANTHER" id="PTHR32243">
    <property type="entry name" value="MALTOSE TRANSPORT SYSTEM PERMEASE-RELATED"/>
    <property type="match status" value="1"/>
</dbReference>
<gene>
    <name evidence="9" type="ORF">AIOL_004792</name>
</gene>
<dbReference type="SUPFAM" id="SSF161098">
    <property type="entry name" value="MetI-like"/>
    <property type="match status" value="1"/>
</dbReference>
<sequence length="289" mass="32324">MARKYREIGKAGWGYTAITSVVGFIYFFPVFWIILTAFKTRTDALAVPPKLFFTPTLENFQSVFFRASITTGTSQATDMGLYFFNSIFIAFTSVGLALIVGTLAAYAFSRYPLKGNDTYLFIILTTRMMPPIVVIIPIFLMFRLSGLAGSYWGIILLYTAFNIPFSVWLVKSFFDELNPEIEDAARMDGATERRVFFNFCIPQILAGLSATFVFGLILTWNEFLFALLLTGVETRTVPVAMARTLGGEVGVDYGLLAAIVTLFLIPIFFVTFLLQNQLLRGVTFGTVKK</sequence>